<dbReference type="Gene3D" id="3.40.50.10950">
    <property type="match status" value="1"/>
</dbReference>
<dbReference type="InterPro" id="IPR050500">
    <property type="entry name" value="Phos_Acetyltrans/Butyryltrans"/>
</dbReference>
<dbReference type="InterPro" id="IPR012147">
    <property type="entry name" value="P_Ac_Bu_trans"/>
</dbReference>
<comment type="similarity">
    <text evidence="3">Belongs to the phosphate acetyltransferase and butyryltransferase family.</text>
</comment>
<sequence>MLLLINYTCEGIEYMGLFNFKDYVYAKARKNVIDNGDKASIVFPESTDIRILKATINILREGLAGFVVLIGVRDTILGKLRELVGFRDDILDMIKIINPSSFKDFNRYFDEYLSLCHDKKLNVSKAKEELLDDIVFSMMMVRLGDVKTCVCGALASSAKVLKSVFKILPRLRETKFVSSFMIMDIRNVFDQSETCFGYEGILMFADCAVIINPDSMQLAEIAMHSANSFRNIFDQDPKVALLSFSTKGSADSLEVRKVRDALDIVRSKCSDLLIDGELQVDAALVKSIAEKKCSDSLVAGIANILIFPNLESGNIGYKLVERLAFARAYGPFLQGLKNPVSDLSRGCSVNDIVLTSALMICS</sequence>
<evidence type="ECO:0000313" key="10">
    <source>
        <dbReference type="EMBL" id="AHH06652.1"/>
    </source>
</evidence>
<protein>
    <recommendedName>
        <fullName evidence="5">Phosphate acetyltransferase</fullName>
        <ecNumber evidence="4">2.3.1.8</ecNumber>
    </recommendedName>
    <alternativeName>
        <fullName evidence="8">Phosphotransacetylase</fullName>
    </alternativeName>
</protein>
<dbReference type="EC" id="2.3.1.8" evidence="4"/>
<evidence type="ECO:0000313" key="11">
    <source>
        <dbReference type="Proteomes" id="UP000019337"/>
    </source>
</evidence>
<evidence type="ECO:0000256" key="3">
    <source>
        <dbReference type="ARBA" id="ARBA00005656"/>
    </source>
</evidence>
<dbReference type="Pfam" id="PF01515">
    <property type="entry name" value="PTA_PTB"/>
    <property type="match status" value="1"/>
</dbReference>
<evidence type="ECO:0000259" key="9">
    <source>
        <dbReference type="Pfam" id="PF01515"/>
    </source>
</evidence>
<evidence type="ECO:0000256" key="6">
    <source>
        <dbReference type="ARBA" id="ARBA00022679"/>
    </source>
</evidence>
<comment type="catalytic activity">
    <reaction evidence="1">
        <text>acetyl-CoA + phosphate = acetyl phosphate + CoA</text>
        <dbReference type="Rhea" id="RHEA:19521"/>
        <dbReference type="ChEBI" id="CHEBI:22191"/>
        <dbReference type="ChEBI" id="CHEBI:43474"/>
        <dbReference type="ChEBI" id="CHEBI:57287"/>
        <dbReference type="ChEBI" id="CHEBI:57288"/>
        <dbReference type="EC" id="2.3.1.8"/>
    </reaction>
</comment>
<dbReference type="PANTHER" id="PTHR43356:SF3">
    <property type="entry name" value="PHOSPHATE ACETYLTRANSFERASE"/>
    <property type="match status" value="1"/>
</dbReference>
<accession>W5SI93</accession>
<dbReference type="NCBIfam" id="TIGR00651">
    <property type="entry name" value="pta"/>
    <property type="match status" value="1"/>
</dbReference>
<feature type="domain" description="Phosphate acetyl/butaryl transferase" evidence="9">
    <location>
        <begin position="36"/>
        <end position="359"/>
    </location>
</feature>
<dbReference type="PATRIC" id="fig|1293575.3.peg.590"/>
<evidence type="ECO:0000256" key="7">
    <source>
        <dbReference type="ARBA" id="ARBA00023315"/>
    </source>
</evidence>
<reference evidence="10" key="1">
    <citation type="submission" date="2013-02" db="EMBL/GenBank/DDBJ databases">
        <title>Comparative genomics of Borrelia species.</title>
        <authorList>
            <person name="Schwan T.G."/>
            <person name="Raffel S.J."/>
            <person name="Porcella S.F."/>
        </authorList>
    </citation>
    <scope>NUCLEOTIDE SEQUENCE [LARGE SCALE GENOMIC DNA]</scope>
    <source>
        <strain evidence="10">DOU</strain>
    </source>
</reference>
<dbReference type="InterPro" id="IPR042112">
    <property type="entry name" value="P_AcTrfase_dom2"/>
</dbReference>
<evidence type="ECO:0000256" key="8">
    <source>
        <dbReference type="ARBA" id="ARBA00031108"/>
    </source>
</evidence>
<evidence type="ECO:0000256" key="4">
    <source>
        <dbReference type="ARBA" id="ARBA00012707"/>
    </source>
</evidence>
<dbReference type="InterPro" id="IPR004614">
    <property type="entry name" value="P_AcTrfase"/>
</dbReference>
<dbReference type="SUPFAM" id="SSF53659">
    <property type="entry name" value="Isocitrate/Isopropylmalate dehydrogenase-like"/>
    <property type="match status" value="1"/>
</dbReference>
<dbReference type="GO" id="GO:0008959">
    <property type="term" value="F:phosphate acetyltransferase activity"/>
    <property type="evidence" value="ECO:0007669"/>
    <property type="project" value="UniProtKB-EC"/>
</dbReference>
<dbReference type="PIRSF" id="PIRSF000428">
    <property type="entry name" value="P_Ac_trans"/>
    <property type="match status" value="1"/>
</dbReference>
<keyword evidence="6 10" id="KW-0808">Transferase</keyword>
<dbReference type="AlphaFoldDB" id="W5SI93"/>
<keyword evidence="11" id="KW-1185">Reference proteome</keyword>
<dbReference type="InterPro" id="IPR042113">
    <property type="entry name" value="P_AcTrfase_dom1"/>
</dbReference>
<proteinExistence type="inferred from homology"/>
<dbReference type="EMBL" id="CP004267">
    <property type="protein sequence ID" value="AHH06652.1"/>
    <property type="molecule type" value="Genomic_DNA"/>
</dbReference>
<organism evidence="10 11">
    <name type="scientific">Borrelia crocidurae DOU</name>
    <dbReference type="NCBI Taxonomy" id="1293575"/>
    <lineage>
        <taxon>Bacteria</taxon>
        <taxon>Pseudomonadati</taxon>
        <taxon>Spirochaetota</taxon>
        <taxon>Spirochaetia</taxon>
        <taxon>Spirochaetales</taxon>
        <taxon>Borreliaceae</taxon>
        <taxon>Borrelia</taxon>
    </lineage>
</organism>
<dbReference type="Gene3D" id="3.40.50.10750">
    <property type="entry name" value="Isocitrate/Isopropylmalate dehydrogenase-like"/>
    <property type="match status" value="1"/>
</dbReference>
<name>W5SI93_9SPIR</name>
<dbReference type="InterPro" id="IPR002505">
    <property type="entry name" value="PTA_PTB"/>
</dbReference>
<dbReference type="PANTHER" id="PTHR43356">
    <property type="entry name" value="PHOSPHATE ACETYLTRANSFERASE"/>
    <property type="match status" value="1"/>
</dbReference>
<gene>
    <name evidence="10" type="ORF">BCD_0586</name>
</gene>
<dbReference type="Proteomes" id="UP000019337">
    <property type="component" value="Chromosome"/>
</dbReference>
<keyword evidence="7 10" id="KW-0012">Acyltransferase</keyword>
<evidence type="ECO:0000256" key="2">
    <source>
        <dbReference type="ARBA" id="ARBA00004989"/>
    </source>
</evidence>
<evidence type="ECO:0000256" key="5">
    <source>
        <dbReference type="ARBA" id="ARBA00021528"/>
    </source>
</evidence>
<comment type="pathway">
    <text evidence="2">Metabolic intermediate biosynthesis; acetyl-CoA biosynthesis; acetyl-CoA from acetate: step 2/2.</text>
</comment>
<evidence type="ECO:0000256" key="1">
    <source>
        <dbReference type="ARBA" id="ARBA00000705"/>
    </source>
</evidence>
<dbReference type="HOGENOM" id="CLU_019723_0_1_12"/>